<sequence length="107" mass="10937">MRVARETAPEVPWQRARRFPASVATETAARSPSLLVAVAMGKGGRALEEAAVATATRSSPLLWQHSGGLGGEIVSADSMQVRGAPGRSRAGAGPAPGPGVGRRLGLR</sequence>
<dbReference type="AlphaFoldDB" id="A0A8C5T3J2"/>
<dbReference type="Proteomes" id="UP000694560">
    <property type="component" value="Unplaced"/>
</dbReference>
<reference evidence="2" key="2">
    <citation type="submission" date="2025-09" db="UniProtKB">
        <authorList>
            <consortium name="Ensembl"/>
        </authorList>
    </citation>
    <scope>IDENTIFICATION</scope>
</reference>
<evidence type="ECO:0000313" key="3">
    <source>
        <dbReference type="Proteomes" id="UP000694560"/>
    </source>
</evidence>
<evidence type="ECO:0000256" key="1">
    <source>
        <dbReference type="SAM" id="MobiDB-lite"/>
    </source>
</evidence>
<protein>
    <submittedName>
        <fullName evidence="2">Uncharacterized protein</fullName>
    </submittedName>
</protein>
<organism evidence="2 3">
    <name type="scientific">Malurus cyaneus samueli</name>
    <dbReference type="NCBI Taxonomy" id="2593467"/>
    <lineage>
        <taxon>Eukaryota</taxon>
        <taxon>Metazoa</taxon>
        <taxon>Chordata</taxon>
        <taxon>Craniata</taxon>
        <taxon>Vertebrata</taxon>
        <taxon>Euteleostomi</taxon>
        <taxon>Archelosauria</taxon>
        <taxon>Archosauria</taxon>
        <taxon>Dinosauria</taxon>
        <taxon>Saurischia</taxon>
        <taxon>Theropoda</taxon>
        <taxon>Coelurosauria</taxon>
        <taxon>Aves</taxon>
        <taxon>Neognathae</taxon>
        <taxon>Neoaves</taxon>
        <taxon>Telluraves</taxon>
        <taxon>Australaves</taxon>
        <taxon>Passeriformes</taxon>
        <taxon>Meliphagoidea</taxon>
        <taxon>Maluridae</taxon>
        <taxon>Malurus</taxon>
    </lineage>
</organism>
<dbReference type="Ensembl" id="ENSMCST00000001718.1">
    <property type="protein sequence ID" value="ENSMCSP00000001677.1"/>
    <property type="gene ID" value="ENSMCSG00000001261.1"/>
</dbReference>
<proteinExistence type="predicted"/>
<feature type="region of interest" description="Disordered" evidence="1">
    <location>
        <begin position="81"/>
        <end position="107"/>
    </location>
</feature>
<evidence type="ECO:0000313" key="2">
    <source>
        <dbReference type="Ensembl" id="ENSMCSP00000001677.1"/>
    </source>
</evidence>
<reference evidence="2" key="1">
    <citation type="submission" date="2025-08" db="UniProtKB">
        <authorList>
            <consortium name="Ensembl"/>
        </authorList>
    </citation>
    <scope>IDENTIFICATION</scope>
</reference>
<name>A0A8C5T3J2_9PASS</name>
<feature type="compositionally biased region" description="Gly residues" evidence="1">
    <location>
        <begin position="98"/>
        <end position="107"/>
    </location>
</feature>
<keyword evidence="3" id="KW-1185">Reference proteome</keyword>
<feature type="compositionally biased region" description="Low complexity" evidence="1">
    <location>
        <begin position="81"/>
        <end position="93"/>
    </location>
</feature>
<accession>A0A8C5T3J2</accession>